<gene>
    <name evidence="4" type="ORF">LTR05_006939</name>
</gene>
<dbReference type="Pfam" id="PF03972">
    <property type="entry name" value="MmgE_PrpD_N"/>
    <property type="match status" value="1"/>
</dbReference>
<name>A0AAN7SW93_9EURO</name>
<evidence type="ECO:0008006" key="6">
    <source>
        <dbReference type="Google" id="ProtNLM"/>
    </source>
</evidence>
<dbReference type="AlphaFoldDB" id="A0AAN7SW93"/>
<dbReference type="Pfam" id="PF19305">
    <property type="entry name" value="MmgE_PrpD_C"/>
    <property type="match status" value="1"/>
</dbReference>
<dbReference type="PANTHER" id="PTHR16943">
    <property type="entry name" value="2-METHYLCITRATE DEHYDRATASE-RELATED"/>
    <property type="match status" value="1"/>
</dbReference>
<comment type="caution">
    <text evidence="4">The sequence shown here is derived from an EMBL/GenBank/DDBJ whole genome shotgun (WGS) entry which is preliminary data.</text>
</comment>
<dbReference type="EMBL" id="JAVRRJ010000007">
    <property type="protein sequence ID" value="KAK5083057.1"/>
    <property type="molecule type" value="Genomic_DNA"/>
</dbReference>
<proteinExistence type="inferred from homology"/>
<dbReference type="Proteomes" id="UP001309876">
    <property type="component" value="Unassembled WGS sequence"/>
</dbReference>
<sequence length="461" mass="50663">MATEQLAEWIHNLNYSDLPDSVIEAATRSFHNSLGCIIGAAGHETVLKLNRMYRYEDRPAQCTIFGRSRFDGFHRETTISNAISINGVASHVNDYDDTHLRTIIHPAGAIVVALLAQTESSPDWACNGEEFITAVVVGIETSLRLGNAISPNHYSAVSPIGVAAAVSKLMHLTLEQIVYALGIASTQPVGLRVHFGTDTKALHVSRAAQSGLQAVELAQGGFTAAVDALEGRRGWVEVLGHGANNLNEQINQLMRLTEEARNGNRQSTEKWEIEKNTFKPFPCGIVIHPIIDACIQLHNEQKLKEKLGTISSVHLQVHPLVLDLTGKRTPQDDLEAKFSVYHGAAIGLLFGSATPAQYKTKVVQSLQVIQIRDRVTAEANEKIRSDEAFVTIRLTTGEEITKHVEHAVGSQDRPMTDEELRDKFRKQVEPVLEAEQAALLERLAWEVNKCGDMSLIIDAAQ</sequence>
<dbReference type="InterPro" id="IPR045337">
    <property type="entry name" value="MmgE_PrpD_C"/>
</dbReference>
<dbReference type="Gene3D" id="3.30.1330.120">
    <property type="entry name" value="2-methylcitrate dehydratase PrpD"/>
    <property type="match status" value="1"/>
</dbReference>
<dbReference type="InterPro" id="IPR036148">
    <property type="entry name" value="MmgE/PrpD_sf"/>
</dbReference>
<feature type="domain" description="MmgE/PrpD C-terminal" evidence="3">
    <location>
        <begin position="281"/>
        <end position="441"/>
    </location>
</feature>
<evidence type="ECO:0000256" key="1">
    <source>
        <dbReference type="ARBA" id="ARBA00006174"/>
    </source>
</evidence>
<evidence type="ECO:0000259" key="2">
    <source>
        <dbReference type="Pfam" id="PF03972"/>
    </source>
</evidence>
<dbReference type="Gene3D" id="1.10.4100.10">
    <property type="entry name" value="2-methylcitrate dehydratase PrpD"/>
    <property type="match status" value="1"/>
</dbReference>
<feature type="domain" description="MmgE/PrpD N-terminal" evidence="2">
    <location>
        <begin position="4"/>
        <end position="243"/>
    </location>
</feature>
<evidence type="ECO:0000313" key="4">
    <source>
        <dbReference type="EMBL" id="KAK5083057.1"/>
    </source>
</evidence>
<dbReference type="InterPro" id="IPR042188">
    <property type="entry name" value="MmgE/PrpD_sf_2"/>
</dbReference>
<accession>A0AAN7SW93</accession>
<comment type="similarity">
    <text evidence="1">Belongs to the PrpD family.</text>
</comment>
<dbReference type="SUPFAM" id="SSF103378">
    <property type="entry name" value="2-methylcitrate dehydratase PrpD"/>
    <property type="match status" value="1"/>
</dbReference>
<dbReference type="InterPro" id="IPR045336">
    <property type="entry name" value="MmgE_PrpD_N"/>
</dbReference>
<protein>
    <recommendedName>
        <fullName evidence="6">MmgE/PrpD family protein</fullName>
    </recommendedName>
</protein>
<dbReference type="InterPro" id="IPR005656">
    <property type="entry name" value="MmgE_PrpD"/>
</dbReference>
<evidence type="ECO:0000313" key="5">
    <source>
        <dbReference type="Proteomes" id="UP001309876"/>
    </source>
</evidence>
<keyword evidence="5" id="KW-1185">Reference proteome</keyword>
<dbReference type="PANTHER" id="PTHR16943:SF8">
    <property type="entry name" value="2-METHYLCITRATE DEHYDRATASE"/>
    <property type="match status" value="1"/>
</dbReference>
<reference evidence="4 5" key="1">
    <citation type="submission" date="2023-08" db="EMBL/GenBank/DDBJ databases">
        <title>Black Yeasts Isolated from many extreme environments.</title>
        <authorList>
            <person name="Coleine C."/>
            <person name="Stajich J.E."/>
            <person name="Selbmann L."/>
        </authorList>
    </citation>
    <scope>NUCLEOTIDE SEQUENCE [LARGE SCALE GENOMIC DNA]</scope>
    <source>
        <strain evidence="4 5">CCFEE 5910</strain>
    </source>
</reference>
<evidence type="ECO:0000259" key="3">
    <source>
        <dbReference type="Pfam" id="PF19305"/>
    </source>
</evidence>
<dbReference type="InterPro" id="IPR042183">
    <property type="entry name" value="MmgE/PrpD_sf_1"/>
</dbReference>
<dbReference type="GO" id="GO:0016829">
    <property type="term" value="F:lyase activity"/>
    <property type="evidence" value="ECO:0007669"/>
    <property type="project" value="InterPro"/>
</dbReference>
<organism evidence="4 5">
    <name type="scientific">Lithohypha guttulata</name>
    <dbReference type="NCBI Taxonomy" id="1690604"/>
    <lineage>
        <taxon>Eukaryota</taxon>
        <taxon>Fungi</taxon>
        <taxon>Dikarya</taxon>
        <taxon>Ascomycota</taxon>
        <taxon>Pezizomycotina</taxon>
        <taxon>Eurotiomycetes</taxon>
        <taxon>Chaetothyriomycetidae</taxon>
        <taxon>Chaetothyriales</taxon>
        <taxon>Trichomeriaceae</taxon>
        <taxon>Lithohypha</taxon>
    </lineage>
</organism>